<dbReference type="STRING" id="1122930.SAMN02745168_2581"/>
<organism evidence="2 3">
    <name type="scientific">Papillibacter cinnamivorans DSM 12816</name>
    <dbReference type="NCBI Taxonomy" id="1122930"/>
    <lineage>
        <taxon>Bacteria</taxon>
        <taxon>Bacillati</taxon>
        <taxon>Bacillota</taxon>
        <taxon>Clostridia</taxon>
        <taxon>Eubacteriales</taxon>
        <taxon>Oscillospiraceae</taxon>
        <taxon>Papillibacter</taxon>
    </lineage>
</organism>
<accession>A0A1W2C5X7</accession>
<dbReference type="Gene3D" id="3.30.420.280">
    <property type="match status" value="1"/>
</dbReference>
<gene>
    <name evidence="2" type="ORF">SAMN02745168_2581</name>
</gene>
<dbReference type="Proteomes" id="UP000192790">
    <property type="component" value="Unassembled WGS sequence"/>
</dbReference>
<sequence>MRLSETGPNPKQLRLLMADRRYVCYGGARGGGKTWSVIAKALSLAANPEYKGIKILVMRRKYTQLEEMLVAPMCRLTPPELGSYVASAHTLFFRNGSTVKFGFLNTRRDLDDYQGKEYDVIFIDEATQFSEEEFRTLGACLRGVNLFPKRFYLTCNPGGIGHQWVKRLFITRDFRRDTFHPEDDENPDDYLFIPATVYDNAVLLEHSPDYVRQLNLLPEKIRRAHRDGDWDALSGQYFSEFRRGEHTAAPFRVPEEWTRYRAIDYGLDMFACLWIAVDYDGRAWVYREYQQPGLIASRAAEAMADRTLPGERIEATIAPPDIWSTQKDTGRTMAEIFAENGSPLSRAAVGRVQGWLMVREYLRPGRDGEPMLRISRDCPQLIENLQALLADEANPSDCAAEPHEITHLTDALRYFARFRTLRPAAEETQEAFPEPDRTEYGELMTGGDADESYLEFTAFSPDVG</sequence>
<proteinExistence type="predicted"/>
<dbReference type="InterPro" id="IPR027417">
    <property type="entry name" value="P-loop_NTPase"/>
</dbReference>
<dbReference type="RefSeq" id="WP_084235254.1">
    <property type="nucleotide sequence ID" value="NZ_FWXW01000007.1"/>
</dbReference>
<reference evidence="2 3" key="1">
    <citation type="submission" date="2017-04" db="EMBL/GenBank/DDBJ databases">
        <authorList>
            <person name="Afonso C.L."/>
            <person name="Miller P.J."/>
            <person name="Scott M.A."/>
            <person name="Spackman E."/>
            <person name="Goraichik I."/>
            <person name="Dimitrov K.M."/>
            <person name="Suarez D.L."/>
            <person name="Swayne D.E."/>
        </authorList>
    </citation>
    <scope>NUCLEOTIDE SEQUENCE [LARGE SCALE GENOMIC DNA]</scope>
    <source>
        <strain evidence="2 3">DSM 12816</strain>
    </source>
</reference>
<evidence type="ECO:0000313" key="3">
    <source>
        <dbReference type="Proteomes" id="UP000192790"/>
    </source>
</evidence>
<feature type="region of interest" description="Disordered" evidence="1">
    <location>
        <begin position="426"/>
        <end position="446"/>
    </location>
</feature>
<dbReference type="EMBL" id="FWXW01000007">
    <property type="protein sequence ID" value="SMC80563.1"/>
    <property type="molecule type" value="Genomic_DNA"/>
</dbReference>
<dbReference type="SUPFAM" id="SSF52540">
    <property type="entry name" value="P-loop containing nucleoside triphosphate hydrolases"/>
    <property type="match status" value="1"/>
</dbReference>
<dbReference type="Gene3D" id="3.40.50.300">
    <property type="entry name" value="P-loop containing nucleotide triphosphate hydrolases"/>
    <property type="match status" value="1"/>
</dbReference>
<evidence type="ECO:0000313" key="2">
    <source>
        <dbReference type="EMBL" id="SMC80563.1"/>
    </source>
</evidence>
<dbReference type="AlphaFoldDB" id="A0A1W2C5X7"/>
<evidence type="ECO:0000256" key="1">
    <source>
        <dbReference type="SAM" id="MobiDB-lite"/>
    </source>
</evidence>
<dbReference type="OrthoDB" id="9768556at2"/>
<name>A0A1W2C5X7_9FIRM</name>
<dbReference type="Pfam" id="PF03237">
    <property type="entry name" value="Terminase_6N"/>
    <property type="match status" value="1"/>
</dbReference>
<keyword evidence="3" id="KW-1185">Reference proteome</keyword>
<protein>
    <submittedName>
        <fullName evidence="2">Phage terminase large subunit</fullName>
    </submittedName>
</protein>